<dbReference type="Proteomes" id="UP000037035">
    <property type="component" value="Unassembled WGS sequence"/>
</dbReference>
<evidence type="ECO:0000313" key="1">
    <source>
        <dbReference type="EMBL" id="KNZ47825.1"/>
    </source>
</evidence>
<proteinExistence type="predicted"/>
<evidence type="ECO:0000313" key="2">
    <source>
        <dbReference type="Proteomes" id="UP000037035"/>
    </source>
</evidence>
<sequence length="92" mass="10508">GCQRIFHEGSSLFEANNIHVCIQNILNTLHNHLNMTQKTTRTVHPNQDAEEHATNINQITDITVASLVYTDFETCDYCCRKIVICNFLFLAP</sequence>
<comment type="caution">
    <text evidence="1">The sequence shown here is derived from an EMBL/GenBank/DDBJ whole genome shotgun (WGS) entry which is preliminary data.</text>
</comment>
<protein>
    <submittedName>
        <fullName evidence="1">Uncharacterized protein</fullName>
    </submittedName>
</protein>
<feature type="non-terminal residue" evidence="1">
    <location>
        <position position="92"/>
    </location>
</feature>
<dbReference type="AlphaFoldDB" id="A0A0L6UJ43"/>
<accession>A0A0L6UJ43</accession>
<dbReference type="EMBL" id="LAVV01011395">
    <property type="protein sequence ID" value="KNZ47825.1"/>
    <property type="molecule type" value="Genomic_DNA"/>
</dbReference>
<reference evidence="1 2" key="1">
    <citation type="submission" date="2015-08" db="EMBL/GenBank/DDBJ databases">
        <title>Next Generation Sequencing and Analysis of the Genome of Puccinia sorghi L Schw, the Causal Agent of Maize Common Rust.</title>
        <authorList>
            <person name="Rochi L."/>
            <person name="Burguener G."/>
            <person name="Darino M."/>
            <person name="Turjanski A."/>
            <person name="Kreff E."/>
            <person name="Dieguez M.J."/>
            <person name="Sacco F."/>
        </authorList>
    </citation>
    <scope>NUCLEOTIDE SEQUENCE [LARGE SCALE GENOMIC DNA]</scope>
    <source>
        <strain evidence="1 2">RO10H11247</strain>
    </source>
</reference>
<dbReference type="VEuPathDB" id="FungiDB:VP01_6108g2"/>
<name>A0A0L6UJ43_9BASI</name>
<feature type="non-terminal residue" evidence="1">
    <location>
        <position position="1"/>
    </location>
</feature>
<gene>
    <name evidence="1" type="ORF">VP01_6108g2</name>
</gene>
<organism evidence="1 2">
    <name type="scientific">Puccinia sorghi</name>
    <dbReference type="NCBI Taxonomy" id="27349"/>
    <lineage>
        <taxon>Eukaryota</taxon>
        <taxon>Fungi</taxon>
        <taxon>Dikarya</taxon>
        <taxon>Basidiomycota</taxon>
        <taxon>Pucciniomycotina</taxon>
        <taxon>Pucciniomycetes</taxon>
        <taxon>Pucciniales</taxon>
        <taxon>Pucciniaceae</taxon>
        <taxon>Puccinia</taxon>
    </lineage>
</organism>
<keyword evidence="2" id="KW-1185">Reference proteome</keyword>